<evidence type="ECO:0000256" key="2">
    <source>
        <dbReference type="ARBA" id="ARBA00009576"/>
    </source>
</evidence>
<dbReference type="PANTHER" id="PTHR42341:SF1">
    <property type="entry name" value="HYDROPHOBIN"/>
    <property type="match status" value="1"/>
</dbReference>
<dbReference type="Proteomes" id="UP000030651">
    <property type="component" value="Unassembled WGS sequence"/>
</dbReference>
<comment type="subcellular location">
    <subcellularLocation>
        <location evidence="1">Cell envelope</location>
    </subcellularLocation>
</comment>
<organism evidence="5 6">
    <name type="scientific">Pestalotiopsis fici (strain W106-1 / CGMCC3.15140)</name>
    <dbReference type="NCBI Taxonomy" id="1229662"/>
    <lineage>
        <taxon>Eukaryota</taxon>
        <taxon>Fungi</taxon>
        <taxon>Dikarya</taxon>
        <taxon>Ascomycota</taxon>
        <taxon>Pezizomycotina</taxon>
        <taxon>Sordariomycetes</taxon>
        <taxon>Xylariomycetidae</taxon>
        <taxon>Amphisphaeriales</taxon>
        <taxon>Sporocadaceae</taxon>
        <taxon>Pestalotiopsis</taxon>
    </lineage>
</organism>
<evidence type="ECO:0000256" key="4">
    <source>
        <dbReference type="SAM" id="SignalP"/>
    </source>
</evidence>
<gene>
    <name evidence="5" type="ORF">PFICI_00709</name>
</gene>
<feature type="signal peptide" evidence="4">
    <location>
        <begin position="1"/>
        <end position="15"/>
    </location>
</feature>
<protein>
    <recommendedName>
        <fullName evidence="7">Trihydrophobin</fullName>
    </recommendedName>
</protein>
<name>W3XNP2_PESFW</name>
<dbReference type="GO" id="GO:0005576">
    <property type="term" value="C:extracellular region"/>
    <property type="evidence" value="ECO:0007669"/>
    <property type="project" value="InterPro"/>
</dbReference>
<dbReference type="eggNOG" id="ENOG502T763">
    <property type="taxonomic scope" value="Eukaryota"/>
</dbReference>
<dbReference type="Gene3D" id="3.20.120.10">
    <property type="entry name" value="Hydrophobin"/>
    <property type="match status" value="1"/>
</dbReference>
<dbReference type="CDD" id="cd23508">
    <property type="entry name" value="hydrophobin_II"/>
    <property type="match status" value="1"/>
</dbReference>
<dbReference type="RefSeq" id="XP_007827481.1">
    <property type="nucleotide sequence ID" value="XM_007829290.1"/>
</dbReference>
<dbReference type="STRING" id="1229662.W3XNP2"/>
<dbReference type="SUPFAM" id="SSF101751">
    <property type="entry name" value="Hydrophobin II, HfbII"/>
    <property type="match status" value="1"/>
</dbReference>
<dbReference type="KEGG" id="pfy:PFICI_00709"/>
<dbReference type="InterPro" id="IPR010636">
    <property type="entry name" value="Class_II_hydrophobin"/>
</dbReference>
<dbReference type="Pfam" id="PF06766">
    <property type="entry name" value="Hydrophobin_2"/>
    <property type="match status" value="1"/>
</dbReference>
<reference evidence="6" key="1">
    <citation type="journal article" date="2015" name="BMC Genomics">
        <title>Genomic and transcriptomic analysis of the endophytic fungus Pestalotiopsis fici reveals its lifestyle and high potential for synthesis of natural products.</title>
        <authorList>
            <person name="Wang X."/>
            <person name="Zhang X."/>
            <person name="Liu L."/>
            <person name="Xiang M."/>
            <person name="Wang W."/>
            <person name="Sun X."/>
            <person name="Che Y."/>
            <person name="Guo L."/>
            <person name="Liu G."/>
            <person name="Guo L."/>
            <person name="Wang C."/>
            <person name="Yin W.B."/>
            <person name="Stadler M."/>
            <person name="Zhang X."/>
            <person name="Liu X."/>
        </authorList>
    </citation>
    <scope>NUCLEOTIDE SEQUENCE [LARGE SCALE GENOMIC DNA]</scope>
    <source>
        <strain evidence="6">W106-1 / CGMCC3.15140</strain>
    </source>
</reference>
<dbReference type="InParanoid" id="W3XNP2"/>
<keyword evidence="3" id="KW-1015">Disulfide bond</keyword>
<dbReference type="AlphaFoldDB" id="W3XNP2"/>
<dbReference type="OrthoDB" id="4500971at2759"/>
<dbReference type="GeneID" id="19265722"/>
<evidence type="ECO:0000256" key="1">
    <source>
        <dbReference type="ARBA" id="ARBA00004196"/>
    </source>
</evidence>
<evidence type="ECO:0000313" key="5">
    <source>
        <dbReference type="EMBL" id="ETS86881.1"/>
    </source>
</evidence>
<sequence length="98" mass="10174">MQYLTLAALFAAVLAAPSAIQQRQTYEACSGLYSTAQCCATDVAGVADLDCQNPPETLVNATQFQDVCASVGQRARCCVLPVGGIVDVLCETPTGVTD</sequence>
<keyword evidence="4" id="KW-0732">Signal</keyword>
<evidence type="ECO:0000256" key="3">
    <source>
        <dbReference type="ARBA" id="ARBA00023157"/>
    </source>
</evidence>
<dbReference type="EMBL" id="KI912109">
    <property type="protein sequence ID" value="ETS86881.1"/>
    <property type="molecule type" value="Genomic_DNA"/>
</dbReference>
<dbReference type="OMA" id="LCETPTG"/>
<dbReference type="PANTHER" id="PTHR42341">
    <property type="entry name" value="HYDROPHOBIN"/>
    <property type="match status" value="1"/>
</dbReference>
<dbReference type="InterPro" id="IPR036686">
    <property type="entry name" value="Class_II_Hydrophobin_sf"/>
</dbReference>
<evidence type="ECO:0000313" key="6">
    <source>
        <dbReference type="Proteomes" id="UP000030651"/>
    </source>
</evidence>
<dbReference type="HOGENOM" id="CLU_141181_2_2_1"/>
<proteinExistence type="inferred from homology"/>
<keyword evidence="6" id="KW-1185">Reference proteome</keyword>
<feature type="chain" id="PRO_5012655486" description="Trihydrophobin" evidence="4">
    <location>
        <begin position="16"/>
        <end position="98"/>
    </location>
</feature>
<comment type="similarity">
    <text evidence="2">Belongs to the cerato-ulmin hydrophobin family.</text>
</comment>
<evidence type="ECO:0008006" key="7">
    <source>
        <dbReference type="Google" id="ProtNLM"/>
    </source>
</evidence>
<accession>W3XNP2</accession>